<proteinExistence type="predicted"/>
<dbReference type="EnsemblProtists" id="PYU1_T009072">
    <property type="protein sequence ID" value="PYU1_T009072"/>
    <property type="gene ID" value="PYU1_G009054"/>
</dbReference>
<organism evidence="2 3">
    <name type="scientific">Globisporangium ultimum (strain ATCC 200006 / CBS 805.95 / DAOM BR144)</name>
    <name type="common">Pythium ultimum</name>
    <dbReference type="NCBI Taxonomy" id="431595"/>
    <lineage>
        <taxon>Eukaryota</taxon>
        <taxon>Sar</taxon>
        <taxon>Stramenopiles</taxon>
        <taxon>Oomycota</taxon>
        <taxon>Peronosporomycetes</taxon>
        <taxon>Pythiales</taxon>
        <taxon>Pythiaceae</taxon>
        <taxon>Globisporangium</taxon>
    </lineage>
</organism>
<feature type="compositionally biased region" description="Basic and acidic residues" evidence="1">
    <location>
        <begin position="164"/>
        <end position="174"/>
    </location>
</feature>
<feature type="region of interest" description="Disordered" evidence="1">
    <location>
        <begin position="122"/>
        <end position="192"/>
    </location>
</feature>
<feature type="compositionally biased region" description="Acidic residues" evidence="1">
    <location>
        <begin position="175"/>
        <end position="184"/>
    </location>
</feature>
<keyword evidence="3" id="KW-1185">Reference proteome</keyword>
<dbReference type="InParanoid" id="K3WVS4"/>
<evidence type="ECO:0008006" key="4">
    <source>
        <dbReference type="Google" id="ProtNLM"/>
    </source>
</evidence>
<sequence length="257" mass="27972">MVKVDVDGAATITWDDVQLARVLHAGGDGDDGASNTKEQEATYVVSTILGVPVESMRYADVRGLCAKLGVRGYKNRKKSVVLDLIAAAKVSIASDGETGGKDVDIVADENGTSVSTAKRASAMTTRAAKKRKASPRIAQDDAVNATNGIDEDAVITSEDGNGDDDQKTEFHSEDDTTEEEEDTVDTTTSAPTATFQEEKQRLELRSLHFEQWARFVSVLATLRAQLKDESNDDETRNELLHDMKLLRVKKKELEALI</sequence>
<dbReference type="HOGENOM" id="CLU_1083695_0_0_1"/>
<reference evidence="3" key="1">
    <citation type="journal article" date="2010" name="Genome Biol.">
        <title>Genome sequence of the necrotrophic plant pathogen Pythium ultimum reveals original pathogenicity mechanisms and effector repertoire.</title>
        <authorList>
            <person name="Levesque C.A."/>
            <person name="Brouwer H."/>
            <person name="Cano L."/>
            <person name="Hamilton J.P."/>
            <person name="Holt C."/>
            <person name="Huitema E."/>
            <person name="Raffaele S."/>
            <person name="Robideau G.P."/>
            <person name="Thines M."/>
            <person name="Win J."/>
            <person name="Zerillo M.M."/>
            <person name="Beakes G.W."/>
            <person name="Boore J.L."/>
            <person name="Busam D."/>
            <person name="Dumas B."/>
            <person name="Ferriera S."/>
            <person name="Fuerstenberg S.I."/>
            <person name="Gachon C.M."/>
            <person name="Gaulin E."/>
            <person name="Govers F."/>
            <person name="Grenville-Briggs L."/>
            <person name="Horner N."/>
            <person name="Hostetler J."/>
            <person name="Jiang R.H."/>
            <person name="Johnson J."/>
            <person name="Krajaejun T."/>
            <person name="Lin H."/>
            <person name="Meijer H.J."/>
            <person name="Moore B."/>
            <person name="Morris P."/>
            <person name="Phuntmart V."/>
            <person name="Puiu D."/>
            <person name="Shetty J."/>
            <person name="Stajich J.E."/>
            <person name="Tripathy S."/>
            <person name="Wawra S."/>
            <person name="van West P."/>
            <person name="Whitty B.R."/>
            <person name="Coutinho P.M."/>
            <person name="Henrissat B."/>
            <person name="Martin F."/>
            <person name="Thomas P.D."/>
            <person name="Tyler B.M."/>
            <person name="De Vries R.P."/>
            <person name="Kamoun S."/>
            <person name="Yandell M."/>
            <person name="Tisserat N."/>
            <person name="Buell C.R."/>
        </authorList>
    </citation>
    <scope>NUCLEOTIDE SEQUENCE</scope>
    <source>
        <strain evidence="3">DAOM:BR144</strain>
    </source>
</reference>
<evidence type="ECO:0000313" key="2">
    <source>
        <dbReference type="EnsemblProtists" id="PYU1_T009072"/>
    </source>
</evidence>
<name>K3WVS4_GLOUD</name>
<protein>
    <recommendedName>
        <fullName evidence="4">Rho termination factor N-terminal domain-containing protein</fullName>
    </recommendedName>
</protein>
<dbReference type="Proteomes" id="UP000019132">
    <property type="component" value="Unassembled WGS sequence"/>
</dbReference>
<reference evidence="3" key="2">
    <citation type="submission" date="2010-04" db="EMBL/GenBank/DDBJ databases">
        <authorList>
            <person name="Buell R."/>
            <person name="Hamilton J."/>
            <person name="Hostetler J."/>
        </authorList>
    </citation>
    <scope>NUCLEOTIDE SEQUENCE [LARGE SCALE GENOMIC DNA]</scope>
    <source>
        <strain evidence="3">DAOM:BR144</strain>
    </source>
</reference>
<dbReference type="EMBL" id="GL376599">
    <property type="status" value="NOT_ANNOTATED_CDS"/>
    <property type="molecule type" value="Genomic_DNA"/>
</dbReference>
<evidence type="ECO:0000313" key="3">
    <source>
        <dbReference type="Proteomes" id="UP000019132"/>
    </source>
</evidence>
<dbReference type="VEuPathDB" id="FungiDB:PYU1_G009054"/>
<reference evidence="2" key="3">
    <citation type="submission" date="2015-02" db="UniProtKB">
        <authorList>
            <consortium name="EnsemblProtists"/>
        </authorList>
    </citation>
    <scope>IDENTIFICATION</scope>
    <source>
        <strain evidence="2">DAOM BR144</strain>
    </source>
</reference>
<dbReference type="AlphaFoldDB" id="K3WVS4"/>
<accession>K3WVS4</accession>
<evidence type="ECO:0000256" key="1">
    <source>
        <dbReference type="SAM" id="MobiDB-lite"/>
    </source>
</evidence>